<feature type="transmembrane region" description="Helical" evidence="1">
    <location>
        <begin position="123"/>
        <end position="147"/>
    </location>
</feature>
<feature type="transmembrane region" description="Helical" evidence="1">
    <location>
        <begin position="57"/>
        <end position="78"/>
    </location>
</feature>
<keyword evidence="1" id="KW-1133">Transmembrane helix</keyword>
<feature type="transmembrane region" description="Helical" evidence="1">
    <location>
        <begin position="90"/>
        <end position="111"/>
    </location>
</feature>
<keyword evidence="1" id="KW-0472">Membrane</keyword>
<organism evidence="2">
    <name type="scientific">uncultured marine group II/III euryarchaeote AD1000_80_H11</name>
    <dbReference type="NCBI Taxonomy" id="1457814"/>
    <lineage>
        <taxon>Archaea</taxon>
        <taxon>Methanobacteriati</taxon>
        <taxon>Methanobacteriota</taxon>
        <taxon>environmental samples</taxon>
    </lineage>
</organism>
<accession>A0A075FXP1</accession>
<reference evidence="2" key="1">
    <citation type="journal article" date="2014" name="Genome Biol. Evol.">
        <title>Pangenome evidence for extensive interdomain horizontal transfer affecting lineage core and shell genes in uncultured planktonic thaumarchaeota and euryarchaeota.</title>
        <authorList>
            <person name="Deschamps P."/>
            <person name="Zivanovic Y."/>
            <person name="Moreira D."/>
            <person name="Rodriguez-Valera F."/>
            <person name="Lopez-Garcia P."/>
        </authorList>
    </citation>
    <scope>NUCLEOTIDE SEQUENCE</scope>
</reference>
<feature type="transmembrane region" description="Helical" evidence="1">
    <location>
        <begin position="15"/>
        <end position="36"/>
    </location>
</feature>
<evidence type="ECO:0000256" key="1">
    <source>
        <dbReference type="SAM" id="Phobius"/>
    </source>
</evidence>
<dbReference type="AlphaFoldDB" id="A0A075FXP1"/>
<proteinExistence type="predicted"/>
<name>A0A075FXP1_9EURY</name>
<sequence>MMIGAATFHAAMAEVVVGTLVLATLCAIGCTVASLFPGMAGRLAAKHMMETMDKAALVGASLGLAFLPIAILSGSFAADNAVTNALLYNKFVYSGLALGFWAAYVIGRVRFGPHVWQVRQLSALQGVTAVMAFLMTTMASSIGGKLVRDESLFDLLPIWLPSDSATVLNPMISAVLMLIGIAALVVVFRLGPKAERISLD</sequence>
<keyword evidence="1" id="KW-0812">Transmembrane</keyword>
<dbReference type="EMBL" id="KF900483">
    <property type="protein sequence ID" value="AIE96555.1"/>
    <property type="molecule type" value="Genomic_DNA"/>
</dbReference>
<protein>
    <submittedName>
        <fullName evidence="2">Uncharacterized protein</fullName>
    </submittedName>
</protein>
<evidence type="ECO:0000313" key="2">
    <source>
        <dbReference type="EMBL" id="AIE96555.1"/>
    </source>
</evidence>
<feature type="transmembrane region" description="Helical" evidence="1">
    <location>
        <begin position="167"/>
        <end position="188"/>
    </location>
</feature>